<dbReference type="InterPro" id="IPR023214">
    <property type="entry name" value="HAD_sf"/>
</dbReference>
<name>V2ULH2_9GAMM</name>
<dbReference type="GO" id="GO:0016787">
    <property type="term" value="F:hydrolase activity"/>
    <property type="evidence" value="ECO:0007669"/>
    <property type="project" value="UniProtKB-KW"/>
</dbReference>
<gene>
    <name evidence="1" type="ORF">P255_01295</name>
</gene>
<evidence type="ECO:0000313" key="1">
    <source>
        <dbReference type="EMBL" id="ESK50797.1"/>
    </source>
</evidence>
<keyword evidence="1" id="KW-0378">Hydrolase</keyword>
<reference evidence="1 2" key="1">
    <citation type="submission" date="2013-10" db="EMBL/GenBank/DDBJ databases">
        <title>The Genome Sequence of Acinetobacter brisouii CIP 110357.</title>
        <authorList>
            <consortium name="The Broad Institute Genomics Platform"/>
            <consortium name="The Broad Institute Genome Sequencing Center for Infectious Disease"/>
            <person name="Cerqueira G."/>
            <person name="Feldgarden M."/>
            <person name="Courvalin P."/>
            <person name="Grillot-Courvalin C."/>
            <person name="Clermont D."/>
            <person name="Rocha E."/>
            <person name="Yoon E.-J."/>
            <person name="Nemec A."/>
            <person name="Young S.K."/>
            <person name="Zeng Q."/>
            <person name="Gargeya S."/>
            <person name="Fitzgerald M."/>
            <person name="Abouelleil A."/>
            <person name="Alvarado L."/>
            <person name="Berlin A.M."/>
            <person name="Chapman S.B."/>
            <person name="Gainer-Dewar J."/>
            <person name="Goldberg J."/>
            <person name="Gnerre S."/>
            <person name="Griggs A."/>
            <person name="Gujja S."/>
            <person name="Hansen M."/>
            <person name="Howarth C."/>
            <person name="Imamovic A."/>
            <person name="Ireland A."/>
            <person name="Larimer J."/>
            <person name="McCowan C."/>
            <person name="Murphy C."/>
            <person name="Pearson M."/>
            <person name="Poon T.W."/>
            <person name="Priest M."/>
            <person name="Roberts A."/>
            <person name="Saif S."/>
            <person name="Shea T."/>
            <person name="Sykes S."/>
            <person name="Wortman J."/>
            <person name="Nusbaum C."/>
            <person name="Birren B."/>
        </authorList>
    </citation>
    <scope>NUCLEOTIDE SEQUENCE [LARGE SCALE GENOMIC DNA]</scope>
    <source>
        <strain evidence="1 2">CIP 110357</strain>
    </source>
</reference>
<dbReference type="AlphaFoldDB" id="V2ULH2"/>
<dbReference type="Gene3D" id="1.20.1440.100">
    <property type="entry name" value="SG protein - dephosphorylation function"/>
    <property type="match status" value="1"/>
</dbReference>
<sequence>MHASRKTSERILIKEGKTLALFDFDGTLCLSDSFTQFIFYTLSKMHIIRQGIKILPWIQGYYLNLYPAHAMRTKLYSQMFSQQNLQEIESLASEYSRELLEHLNPVILAQLKQHQDLGHEVVIVSASLDLYLQPIAQHLNVRLICTETEKQQNILTGHYISPDCSGEQKKLRILDYYNLENYDQIYAYGNSHEDKQMLSLAHYPFMVGKDRRLPSIPCKAH</sequence>
<dbReference type="Pfam" id="PF12710">
    <property type="entry name" value="HAD"/>
    <property type="match status" value="1"/>
</dbReference>
<organism evidence="1 2">
    <name type="scientific">Acinetobacter brisouii CIP 110357</name>
    <dbReference type="NCBI Taxonomy" id="1341683"/>
    <lineage>
        <taxon>Bacteria</taxon>
        <taxon>Pseudomonadati</taxon>
        <taxon>Pseudomonadota</taxon>
        <taxon>Gammaproteobacteria</taxon>
        <taxon>Moraxellales</taxon>
        <taxon>Moraxellaceae</taxon>
        <taxon>Acinetobacter</taxon>
    </lineage>
</organism>
<dbReference type="RefSeq" id="WP_004901713.1">
    <property type="nucleotide sequence ID" value="NZ_BBTI01000018.1"/>
</dbReference>
<protein>
    <submittedName>
        <fullName evidence="1">HAD hydrolase, family IB</fullName>
    </submittedName>
</protein>
<comment type="caution">
    <text evidence="1">The sequence shown here is derived from an EMBL/GenBank/DDBJ whole genome shotgun (WGS) entry which is preliminary data.</text>
</comment>
<dbReference type="OrthoDB" id="9784466at2"/>
<dbReference type="PANTHER" id="PTHR43344">
    <property type="entry name" value="PHOSPHOSERINE PHOSPHATASE"/>
    <property type="match status" value="1"/>
</dbReference>
<dbReference type="STRING" id="396323.VH98_11680"/>
<dbReference type="SUPFAM" id="SSF56784">
    <property type="entry name" value="HAD-like"/>
    <property type="match status" value="1"/>
</dbReference>
<dbReference type="InterPro" id="IPR036412">
    <property type="entry name" value="HAD-like_sf"/>
</dbReference>
<keyword evidence="2" id="KW-1185">Reference proteome</keyword>
<accession>V2ULH2</accession>
<dbReference type="Gene3D" id="3.40.50.1000">
    <property type="entry name" value="HAD superfamily/HAD-like"/>
    <property type="match status" value="1"/>
</dbReference>
<dbReference type="NCBIfam" id="TIGR01490">
    <property type="entry name" value="HAD-SF-IB-hyp1"/>
    <property type="match status" value="1"/>
</dbReference>
<proteinExistence type="predicted"/>
<evidence type="ECO:0000313" key="2">
    <source>
        <dbReference type="Proteomes" id="UP000018418"/>
    </source>
</evidence>
<dbReference type="NCBIfam" id="TIGR01488">
    <property type="entry name" value="HAD-SF-IB"/>
    <property type="match status" value="1"/>
</dbReference>
<dbReference type="InterPro" id="IPR050582">
    <property type="entry name" value="HAD-like_SerB"/>
</dbReference>
<dbReference type="InterPro" id="IPR006385">
    <property type="entry name" value="HAD_hydro_SerB1"/>
</dbReference>
<dbReference type="HOGENOM" id="CLU_052657_2_0_6"/>
<dbReference type="Proteomes" id="UP000018418">
    <property type="component" value="Unassembled WGS sequence"/>
</dbReference>
<dbReference type="PATRIC" id="fig|1341683.3.peg.1282"/>
<dbReference type="EMBL" id="AYEU01000006">
    <property type="protein sequence ID" value="ESK50797.1"/>
    <property type="molecule type" value="Genomic_DNA"/>
</dbReference>